<keyword evidence="2" id="KW-1185">Reference proteome</keyword>
<protein>
    <submittedName>
        <fullName evidence="1">Uncharacterized protein</fullName>
    </submittedName>
</protein>
<name>A0A9X0AAR6_9HELO</name>
<sequence length="393" mass="45841">MTRSLSQKFFLRRRSLIINFSHRVAIISNDLKPRFQHASKSLYSTERGGVSPLSTDILNDHEKLKSVPTAIERVYMPQWRKSKVWNKIFSPYYDPKRYKAAYNQSTYVPLWDIAPGCLLFLAGEKRLAPGSREEIKKYGNLGMCGHHVVVLAVDVKGVNEGTVGLATIRSYSQHQDECRFLGLDWFDTTHFEIQQRGNKNIPPPLEQNIKILRLYKTPCTNMYHKKRQLVETSAIFTVPYQELMTEVRYPPKYASSWYPSSTLNGWSRRIIKEDFFGMCENIGFTPDPWASSGPYMWKEFVRKTGINTFGLDLEDPTLYDEKAFYQQMWGEGQEEYNKFYSWSSIIQQSSNDYSPLGWVFDREPYVGGLIRRKMGGNPLIRKVDPFMVERYRT</sequence>
<accession>A0A9X0AAR6</accession>
<evidence type="ECO:0000313" key="1">
    <source>
        <dbReference type="EMBL" id="KAJ8059262.1"/>
    </source>
</evidence>
<dbReference type="EMBL" id="JAPEIS010000015">
    <property type="protein sequence ID" value="KAJ8059262.1"/>
    <property type="molecule type" value="Genomic_DNA"/>
</dbReference>
<comment type="caution">
    <text evidence="1">The sequence shown here is derived from an EMBL/GenBank/DDBJ whole genome shotgun (WGS) entry which is preliminary data.</text>
</comment>
<organism evidence="1 2">
    <name type="scientific">Sclerotinia nivalis</name>
    <dbReference type="NCBI Taxonomy" id="352851"/>
    <lineage>
        <taxon>Eukaryota</taxon>
        <taxon>Fungi</taxon>
        <taxon>Dikarya</taxon>
        <taxon>Ascomycota</taxon>
        <taxon>Pezizomycotina</taxon>
        <taxon>Leotiomycetes</taxon>
        <taxon>Helotiales</taxon>
        <taxon>Sclerotiniaceae</taxon>
        <taxon>Sclerotinia</taxon>
    </lineage>
</organism>
<proteinExistence type="predicted"/>
<gene>
    <name evidence="1" type="ORF">OCU04_012227</name>
</gene>
<evidence type="ECO:0000313" key="2">
    <source>
        <dbReference type="Proteomes" id="UP001152300"/>
    </source>
</evidence>
<dbReference type="AlphaFoldDB" id="A0A9X0AAR6"/>
<reference evidence="1" key="1">
    <citation type="submission" date="2022-11" db="EMBL/GenBank/DDBJ databases">
        <title>Genome Resource of Sclerotinia nivalis Strain SnTB1, a Plant Pathogen Isolated from American Ginseng.</title>
        <authorList>
            <person name="Fan S."/>
        </authorList>
    </citation>
    <scope>NUCLEOTIDE SEQUENCE</scope>
    <source>
        <strain evidence="1">SnTB1</strain>
    </source>
</reference>
<dbReference type="Proteomes" id="UP001152300">
    <property type="component" value="Unassembled WGS sequence"/>
</dbReference>
<dbReference type="OrthoDB" id="3537171at2759"/>